<evidence type="ECO:0000313" key="1">
    <source>
        <dbReference type="EMBL" id="SFB30265.1"/>
    </source>
</evidence>
<organism evidence="1 2">
    <name type="scientific">Clostridium frigidicarnis</name>
    <dbReference type="NCBI Taxonomy" id="84698"/>
    <lineage>
        <taxon>Bacteria</taxon>
        <taxon>Bacillati</taxon>
        <taxon>Bacillota</taxon>
        <taxon>Clostridia</taxon>
        <taxon>Eubacteriales</taxon>
        <taxon>Clostridiaceae</taxon>
        <taxon>Clostridium</taxon>
    </lineage>
</organism>
<proteinExistence type="predicted"/>
<keyword evidence="2" id="KW-1185">Reference proteome</keyword>
<protein>
    <submittedName>
        <fullName evidence="1">Uncharacterized protein</fullName>
    </submittedName>
</protein>
<evidence type="ECO:0000313" key="2">
    <source>
        <dbReference type="Proteomes" id="UP000198619"/>
    </source>
</evidence>
<dbReference type="Proteomes" id="UP000198619">
    <property type="component" value="Unassembled WGS sequence"/>
</dbReference>
<dbReference type="RefSeq" id="WP_090042357.1">
    <property type="nucleotide sequence ID" value="NZ_FOKI01000027.1"/>
</dbReference>
<reference evidence="1 2" key="1">
    <citation type="submission" date="2016-10" db="EMBL/GenBank/DDBJ databases">
        <authorList>
            <person name="de Groot N.N."/>
        </authorList>
    </citation>
    <scope>NUCLEOTIDE SEQUENCE [LARGE SCALE GENOMIC DNA]</scope>
    <source>
        <strain evidence="1 2">DSM 12271</strain>
    </source>
</reference>
<dbReference type="OrthoDB" id="1923252at2"/>
<dbReference type="EMBL" id="FOKI01000027">
    <property type="protein sequence ID" value="SFB30265.1"/>
    <property type="molecule type" value="Genomic_DNA"/>
</dbReference>
<accession>A0A1I0ZWY2</accession>
<sequence length="234" mass="27932">MFIKLVDQNLNKPYVHNNSNDKVERITNTEFQNNLNKFRQPRNTKDYKNASKNKISEIASYCPYVKSNKSLSHINLNDEEQTLIEDEKTYERFNVREYGIEFNSEKFEIWKKEHNYNTYPPLDSPWQVRRTFREMEESIKDDPILSEELDSLKLHLNSIMLHPEDFDYPKDLDFSNPDSYYKLIDLIINKLKDVHAIVPHKNCLKDATMLNKILSILKIHNQYVASTLYIKHKN</sequence>
<dbReference type="AlphaFoldDB" id="A0A1I0ZWY2"/>
<gene>
    <name evidence="1" type="ORF">SAMN04488528_10273</name>
</gene>
<name>A0A1I0ZWY2_9CLOT</name>